<evidence type="ECO:0000256" key="4">
    <source>
        <dbReference type="ARBA" id="ARBA00013167"/>
    </source>
</evidence>
<dbReference type="Pfam" id="PF07977">
    <property type="entry name" value="FabA"/>
    <property type="match status" value="1"/>
</dbReference>
<evidence type="ECO:0000256" key="6">
    <source>
        <dbReference type="ARBA" id="ARBA00022516"/>
    </source>
</evidence>
<dbReference type="GO" id="GO:0016020">
    <property type="term" value="C:membrane"/>
    <property type="evidence" value="ECO:0007669"/>
    <property type="project" value="GOC"/>
</dbReference>
<proteinExistence type="inferred from homology"/>
<keyword evidence="9 11" id="KW-0456">Lyase</keyword>
<dbReference type="PANTHER" id="PTHR30272">
    <property type="entry name" value="3-HYDROXYACYL-[ACYL-CARRIER-PROTEIN] DEHYDRATASE"/>
    <property type="match status" value="1"/>
</dbReference>
<evidence type="ECO:0000256" key="9">
    <source>
        <dbReference type="ARBA" id="ARBA00023239"/>
    </source>
</evidence>
<dbReference type="eggNOG" id="COG0764">
    <property type="taxonomic scope" value="Bacteria"/>
</dbReference>
<dbReference type="GO" id="GO:0006633">
    <property type="term" value="P:fatty acid biosynthetic process"/>
    <property type="evidence" value="ECO:0007669"/>
    <property type="project" value="InterPro"/>
</dbReference>
<dbReference type="Proteomes" id="UP000005178">
    <property type="component" value="Unassembled WGS sequence"/>
</dbReference>
<dbReference type="InterPro" id="IPR010084">
    <property type="entry name" value="FabZ"/>
</dbReference>
<dbReference type="FunFam" id="3.10.129.10:FF:000001">
    <property type="entry name" value="3-hydroxyacyl-[acyl-carrier-protein] dehydratase FabZ"/>
    <property type="match status" value="1"/>
</dbReference>
<comment type="function">
    <text evidence="10">Involved in unsaturated fatty acids biosynthesis. Catalyzes the dehydration of short chain beta-hydroxyacyl-ACPs and long chain saturated and unsaturated beta-hydroxyacyl-ACPs.</text>
</comment>
<dbReference type="GO" id="GO:0009245">
    <property type="term" value="P:lipid A biosynthetic process"/>
    <property type="evidence" value="ECO:0007669"/>
    <property type="project" value="UniProtKB-KW"/>
</dbReference>
<name>B1CA78_9FIRM</name>
<comment type="caution">
    <text evidence="11">The sequence shown here is derived from an EMBL/GenBank/DDBJ whole genome shotgun (WGS) entry which is preliminary data.</text>
</comment>
<dbReference type="PANTHER" id="PTHR30272:SF1">
    <property type="entry name" value="3-HYDROXYACYL-[ACYL-CARRIER-PROTEIN] DEHYDRATASE"/>
    <property type="match status" value="1"/>
</dbReference>
<keyword evidence="6" id="KW-0444">Lipid biosynthesis</keyword>
<evidence type="ECO:0000256" key="7">
    <source>
        <dbReference type="ARBA" id="ARBA00022556"/>
    </source>
</evidence>
<dbReference type="Gene3D" id="3.10.129.10">
    <property type="entry name" value="Hotdog Thioesterase"/>
    <property type="match status" value="1"/>
</dbReference>
<dbReference type="HOGENOM" id="CLU_078912_3_0_9"/>
<keyword evidence="5" id="KW-0963">Cytoplasm</keyword>
<evidence type="ECO:0000256" key="1">
    <source>
        <dbReference type="ARBA" id="ARBA00001055"/>
    </source>
</evidence>
<dbReference type="EMBL" id="ABIL02000006">
    <property type="protein sequence ID" value="EDS72396.1"/>
    <property type="molecule type" value="Genomic_DNA"/>
</dbReference>
<reference evidence="11" key="2">
    <citation type="submission" date="2013-08" db="EMBL/GenBank/DDBJ databases">
        <title>Draft genome sequence of Anaerofustis stercorihominis (DSM 17244).</title>
        <authorList>
            <person name="Sudarsanam P."/>
            <person name="Ley R."/>
            <person name="Guruge J."/>
            <person name="Turnbaugh P.J."/>
            <person name="Mahowald M."/>
            <person name="Liep D."/>
            <person name="Gordon J."/>
        </authorList>
    </citation>
    <scope>NUCLEOTIDE SEQUENCE</scope>
    <source>
        <strain evidence="11">DSM 17244</strain>
    </source>
</reference>
<dbReference type="EC" id="4.2.1.59" evidence="4"/>
<dbReference type="GO" id="GO:0019171">
    <property type="term" value="F:(3R)-hydroxyacyl-[acyl-carrier-protein] dehydratase activity"/>
    <property type="evidence" value="ECO:0007669"/>
    <property type="project" value="UniProtKB-EC"/>
</dbReference>
<evidence type="ECO:0000256" key="10">
    <source>
        <dbReference type="ARBA" id="ARBA00025049"/>
    </source>
</evidence>
<comment type="similarity">
    <text evidence="3">Belongs to the thioester dehydratase family. FabZ subfamily.</text>
</comment>
<dbReference type="AlphaFoldDB" id="B1CA78"/>
<dbReference type="InterPro" id="IPR029069">
    <property type="entry name" value="HotDog_dom_sf"/>
</dbReference>
<dbReference type="CDD" id="cd01288">
    <property type="entry name" value="FabZ"/>
    <property type="match status" value="1"/>
</dbReference>
<evidence type="ECO:0000256" key="5">
    <source>
        <dbReference type="ARBA" id="ARBA00022490"/>
    </source>
</evidence>
<keyword evidence="7" id="KW-0441">Lipid A biosynthesis</keyword>
<dbReference type="InterPro" id="IPR013114">
    <property type="entry name" value="FabA_FabZ"/>
</dbReference>
<evidence type="ECO:0000256" key="3">
    <source>
        <dbReference type="ARBA" id="ARBA00009174"/>
    </source>
</evidence>
<evidence type="ECO:0000256" key="2">
    <source>
        <dbReference type="ARBA" id="ARBA00004496"/>
    </source>
</evidence>
<dbReference type="NCBIfam" id="NF000582">
    <property type="entry name" value="PRK00006.1"/>
    <property type="match status" value="1"/>
</dbReference>
<dbReference type="STRING" id="445971.ANASTE_02112"/>
<accession>B1CA78</accession>
<dbReference type="GO" id="GO:0005737">
    <property type="term" value="C:cytoplasm"/>
    <property type="evidence" value="ECO:0007669"/>
    <property type="project" value="UniProtKB-SubCell"/>
</dbReference>
<reference evidence="11" key="1">
    <citation type="submission" date="2008-01" db="EMBL/GenBank/DDBJ databases">
        <authorList>
            <person name="Fulton L."/>
            <person name="Clifton S."/>
            <person name="Fulton B."/>
            <person name="Xu J."/>
            <person name="Minx P."/>
            <person name="Pepin K.H."/>
            <person name="Johnson M."/>
            <person name="Thiruvilangam P."/>
            <person name="Bhonagiri V."/>
            <person name="Nash W.E."/>
            <person name="Mardis E.R."/>
            <person name="Wilson R.K."/>
        </authorList>
    </citation>
    <scope>NUCLEOTIDE SEQUENCE [LARGE SCALE GENOMIC DNA]</scope>
    <source>
        <strain evidence="11">DSM 17244</strain>
    </source>
</reference>
<sequence>MIYNSNDIQKIIPHRYPFLLVDTIEEITDDTVIIGKKCVSANEMQFMGHFPEKHVMPGVLMIEALAQTGAVLLLSKEENKGKIAVLAGVNKIRFKRQVIPGDTLTLKVELTKMKAGIGFANATALVGDEIAVKGEIMFAVEK</sequence>
<protein>
    <recommendedName>
        <fullName evidence="4">3-hydroxyacyl-[acyl-carrier-protein] dehydratase</fullName>
        <ecNumber evidence="4">4.2.1.59</ecNumber>
    </recommendedName>
</protein>
<organism evidence="11 12">
    <name type="scientific">Anaerofustis stercorihominis DSM 17244</name>
    <dbReference type="NCBI Taxonomy" id="445971"/>
    <lineage>
        <taxon>Bacteria</taxon>
        <taxon>Bacillati</taxon>
        <taxon>Bacillota</taxon>
        <taxon>Clostridia</taxon>
        <taxon>Eubacteriales</taxon>
        <taxon>Eubacteriaceae</taxon>
        <taxon>Anaerofustis</taxon>
    </lineage>
</organism>
<evidence type="ECO:0000256" key="8">
    <source>
        <dbReference type="ARBA" id="ARBA00023098"/>
    </source>
</evidence>
<evidence type="ECO:0000313" key="12">
    <source>
        <dbReference type="Proteomes" id="UP000005178"/>
    </source>
</evidence>
<dbReference type="SUPFAM" id="SSF54637">
    <property type="entry name" value="Thioesterase/thiol ester dehydrase-isomerase"/>
    <property type="match status" value="1"/>
</dbReference>
<dbReference type="NCBIfam" id="TIGR01750">
    <property type="entry name" value="fabZ"/>
    <property type="match status" value="1"/>
</dbReference>
<gene>
    <name evidence="11" type="primary">fabZ</name>
    <name evidence="11" type="ORF">ANASTE_02112</name>
</gene>
<keyword evidence="12" id="KW-1185">Reference proteome</keyword>
<keyword evidence="8" id="KW-0443">Lipid metabolism</keyword>
<evidence type="ECO:0000313" key="11">
    <source>
        <dbReference type="EMBL" id="EDS72396.1"/>
    </source>
</evidence>
<comment type="catalytic activity">
    <reaction evidence="1">
        <text>a (3R)-hydroxyacyl-[ACP] = a (2E)-enoyl-[ACP] + H2O</text>
        <dbReference type="Rhea" id="RHEA:13097"/>
        <dbReference type="Rhea" id="RHEA-COMP:9925"/>
        <dbReference type="Rhea" id="RHEA-COMP:9945"/>
        <dbReference type="ChEBI" id="CHEBI:15377"/>
        <dbReference type="ChEBI" id="CHEBI:78784"/>
        <dbReference type="ChEBI" id="CHEBI:78827"/>
        <dbReference type="EC" id="4.2.1.59"/>
    </reaction>
</comment>
<dbReference type="OrthoDB" id="9772788at2"/>
<comment type="subcellular location">
    <subcellularLocation>
        <location evidence="2">Cytoplasm</location>
    </subcellularLocation>
</comment>